<keyword evidence="4" id="KW-1185">Reference proteome</keyword>
<feature type="signal peptide" evidence="2">
    <location>
        <begin position="1"/>
        <end position="18"/>
    </location>
</feature>
<protein>
    <submittedName>
        <fullName evidence="3">Uncharacterized protein</fullName>
    </submittedName>
</protein>
<dbReference type="Proteomes" id="UP001527925">
    <property type="component" value="Unassembled WGS sequence"/>
</dbReference>
<reference evidence="3 4" key="1">
    <citation type="submission" date="2023-09" db="EMBL/GenBank/DDBJ databases">
        <title>Pangenome analysis of Batrachochytrium dendrobatidis and related Chytrids.</title>
        <authorList>
            <person name="Yacoub M.N."/>
            <person name="Stajich J.E."/>
            <person name="James T.Y."/>
        </authorList>
    </citation>
    <scope>NUCLEOTIDE SEQUENCE [LARGE SCALE GENOMIC DNA]</scope>
    <source>
        <strain evidence="3 4">JEL0888</strain>
    </source>
</reference>
<dbReference type="EMBL" id="JADGIZ020000001">
    <property type="protein sequence ID" value="KAL2920143.1"/>
    <property type="molecule type" value="Genomic_DNA"/>
</dbReference>
<keyword evidence="1" id="KW-1133">Transmembrane helix</keyword>
<keyword evidence="1" id="KW-0472">Membrane</keyword>
<comment type="caution">
    <text evidence="3">The sequence shown here is derived from an EMBL/GenBank/DDBJ whole genome shotgun (WGS) entry which is preliminary data.</text>
</comment>
<feature type="transmembrane region" description="Helical" evidence="1">
    <location>
        <begin position="262"/>
        <end position="283"/>
    </location>
</feature>
<proteinExistence type="predicted"/>
<gene>
    <name evidence="3" type="ORF">HK105_200209</name>
</gene>
<feature type="chain" id="PRO_5047326183" evidence="2">
    <location>
        <begin position="19"/>
        <end position="351"/>
    </location>
</feature>
<sequence length="351" mass="35962">MLVHAAALALAAASQAAAFDTVQLWFQRYAVGNQTSVLPPVTETVAVATRQGEAIVCASRPDGSSYAQFTPSGDGVVRFTCTAANCAGGCTGEPFSSDGKTVRGQFNVLASGRRLLANEIMSLKPLSTGVGAYFTNIVYGRQDCSGDPTQIDGGKIRAYVYNDTACAGSGKLFFEAAAVPADAAGGSSSCNLGQTSTQTATNRQSNSAVKAGSAAVLAAAGAVGLVGLQLPGSDASCDLSVTGIRLDQRRCAAACISDSQSAGFSTIAIIIIVIAVIAFVAAVSSAAMYVRRKFACPHEDTTRHMPRERGPGHVEEDPLPEYEGPSHAIELHVMDVEAPAGAVIAVESAPP</sequence>
<accession>A0ABR4NKT4</accession>
<evidence type="ECO:0000256" key="2">
    <source>
        <dbReference type="SAM" id="SignalP"/>
    </source>
</evidence>
<evidence type="ECO:0000256" key="1">
    <source>
        <dbReference type="SAM" id="Phobius"/>
    </source>
</evidence>
<keyword evidence="1" id="KW-0812">Transmembrane</keyword>
<keyword evidence="2" id="KW-0732">Signal</keyword>
<evidence type="ECO:0000313" key="4">
    <source>
        <dbReference type="Proteomes" id="UP001527925"/>
    </source>
</evidence>
<name>A0ABR4NKT4_9FUNG</name>
<organism evidence="3 4">
    <name type="scientific">Polyrhizophydium stewartii</name>
    <dbReference type="NCBI Taxonomy" id="2732419"/>
    <lineage>
        <taxon>Eukaryota</taxon>
        <taxon>Fungi</taxon>
        <taxon>Fungi incertae sedis</taxon>
        <taxon>Chytridiomycota</taxon>
        <taxon>Chytridiomycota incertae sedis</taxon>
        <taxon>Chytridiomycetes</taxon>
        <taxon>Rhizophydiales</taxon>
        <taxon>Rhizophydiales incertae sedis</taxon>
        <taxon>Polyrhizophydium</taxon>
    </lineage>
</organism>
<evidence type="ECO:0000313" key="3">
    <source>
        <dbReference type="EMBL" id="KAL2920143.1"/>
    </source>
</evidence>